<dbReference type="Proteomes" id="UP001651158">
    <property type="component" value="Unassembled WGS sequence"/>
</dbReference>
<gene>
    <name evidence="2" type="ORF">TcWFU_004106</name>
</gene>
<evidence type="ECO:0000313" key="3">
    <source>
        <dbReference type="Proteomes" id="UP001651158"/>
    </source>
</evidence>
<proteinExistence type="predicted"/>
<evidence type="ECO:0000256" key="1">
    <source>
        <dbReference type="SAM" id="Phobius"/>
    </source>
</evidence>
<feature type="transmembrane region" description="Helical" evidence="1">
    <location>
        <begin position="97"/>
        <end position="115"/>
    </location>
</feature>
<sequence length="132" mass="15374">MASSRAHPRVDRRLEPRTFRFWRLNNEHYPTNIGSSKYGCPFCLIRKVAFWSDRKGLKGRRNQSFSEVIVISLLYAFIVRALISLAQHPPLKSRRPALRWLLVGGNCLILLITIVKAKIGYHSLDFIVRKRK</sequence>
<dbReference type="EMBL" id="JAKROA010000001">
    <property type="protein sequence ID" value="KAL5111896.1"/>
    <property type="molecule type" value="Genomic_DNA"/>
</dbReference>
<feature type="transmembrane region" description="Helical" evidence="1">
    <location>
        <begin position="64"/>
        <end position="85"/>
    </location>
</feature>
<keyword evidence="1" id="KW-1133">Transmembrane helix</keyword>
<evidence type="ECO:0000313" key="2">
    <source>
        <dbReference type="EMBL" id="KAL5111896.1"/>
    </source>
</evidence>
<keyword evidence="1" id="KW-0812">Transmembrane</keyword>
<comment type="caution">
    <text evidence="2">The sequence shown here is derived from an EMBL/GenBank/DDBJ whole genome shotgun (WGS) entry which is preliminary data.</text>
</comment>
<name>A0ABR4QQQ4_9CEST</name>
<organism evidence="2 3">
    <name type="scientific">Taenia crassiceps</name>
    <dbReference type="NCBI Taxonomy" id="6207"/>
    <lineage>
        <taxon>Eukaryota</taxon>
        <taxon>Metazoa</taxon>
        <taxon>Spiralia</taxon>
        <taxon>Lophotrochozoa</taxon>
        <taxon>Platyhelminthes</taxon>
        <taxon>Cestoda</taxon>
        <taxon>Eucestoda</taxon>
        <taxon>Cyclophyllidea</taxon>
        <taxon>Taeniidae</taxon>
        <taxon>Taenia</taxon>
    </lineage>
</organism>
<protein>
    <submittedName>
        <fullName evidence="2">Uncharacterized protein</fullName>
    </submittedName>
</protein>
<reference evidence="2 3" key="1">
    <citation type="journal article" date="2022" name="Front. Cell. Infect. Microbiol.">
        <title>The Genomes of Two Strains of Taenia crassiceps the Animal Model for the Study of Human Cysticercosis.</title>
        <authorList>
            <person name="Bobes R.J."/>
            <person name="Estrada K."/>
            <person name="Rios-Valencia D.G."/>
            <person name="Calderon-Gallegos A."/>
            <person name="de la Torre P."/>
            <person name="Carrero J.C."/>
            <person name="Sanchez-Flores A."/>
            <person name="Laclette J.P."/>
        </authorList>
    </citation>
    <scope>NUCLEOTIDE SEQUENCE [LARGE SCALE GENOMIC DNA]</scope>
    <source>
        <strain evidence="2">WFUcys</strain>
    </source>
</reference>
<keyword evidence="1" id="KW-0472">Membrane</keyword>
<keyword evidence="3" id="KW-1185">Reference proteome</keyword>
<accession>A0ABR4QQQ4</accession>